<proteinExistence type="inferred from homology"/>
<evidence type="ECO:0000256" key="3">
    <source>
        <dbReference type="ARBA" id="ARBA00023125"/>
    </source>
</evidence>
<protein>
    <submittedName>
        <fullName evidence="5">HU family DNA-binding protein</fullName>
    </submittedName>
</protein>
<dbReference type="GO" id="GO:0003677">
    <property type="term" value="F:DNA binding"/>
    <property type="evidence" value="ECO:0007669"/>
    <property type="project" value="UniProtKB-KW"/>
</dbReference>
<dbReference type="CDD" id="cd13831">
    <property type="entry name" value="HU"/>
    <property type="match status" value="1"/>
</dbReference>
<evidence type="ECO:0000313" key="6">
    <source>
        <dbReference type="Proteomes" id="UP000679352"/>
    </source>
</evidence>
<keyword evidence="3 5" id="KW-0238">DNA-binding</keyword>
<sequence>MSVKPMTKSQLLAALAERAGIERKDADRFLDVLAERVVLELREGRPLMIPGIGKLNVRETPARTMRNPATGEPIEKPAGRALRMSVAKALKDAVN</sequence>
<dbReference type="SUPFAM" id="SSF47729">
    <property type="entry name" value="IHF-like DNA-binding proteins"/>
    <property type="match status" value="1"/>
</dbReference>
<dbReference type="PANTHER" id="PTHR33175">
    <property type="entry name" value="DNA-BINDING PROTEIN HU"/>
    <property type="match status" value="1"/>
</dbReference>
<dbReference type="GO" id="GO:0030261">
    <property type="term" value="P:chromosome condensation"/>
    <property type="evidence" value="ECO:0007669"/>
    <property type="project" value="UniProtKB-KW"/>
</dbReference>
<keyword evidence="2" id="KW-0226">DNA condensation</keyword>
<organism evidence="5 6">
    <name type="scientific">Gemmobacter fulvus</name>
    <dbReference type="NCBI Taxonomy" id="2840474"/>
    <lineage>
        <taxon>Bacteria</taxon>
        <taxon>Pseudomonadati</taxon>
        <taxon>Pseudomonadota</taxon>
        <taxon>Alphaproteobacteria</taxon>
        <taxon>Rhodobacterales</taxon>
        <taxon>Paracoccaceae</taxon>
        <taxon>Gemmobacter</taxon>
    </lineage>
</organism>
<comment type="similarity">
    <text evidence="1 4">Belongs to the bacterial histone-like protein family.</text>
</comment>
<evidence type="ECO:0000256" key="4">
    <source>
        <dbReference type="RuleBase" id="RU003939"/>
    </source>
</evidence>
<evidence type="ECO:0000256" key="1">
    <source>
        <dbReference type="ARBA" id="ARBA00010529"/>
    </source>
</evidence>
<evidence type="ECO:0000313" key="5">
    <source>
        <dbReference type="EMBL" id="QWK93020.1"/>
    </source>
</evidence>
<geneLocation type="plasmid" evidence="5 6">
    <name>p4</name>
</geneLocation>
<dbReference type="Pfam" id="PF00216">
    <property type="entry name" value="Bac_DNA_binding"/>
    <property type="match status" value="1"/>
</dbReference>
<dbReference type="GO" id="GO:0030527">
    <property type="term" value="F:structural constituent of chromatin"/>
    <property type="evidence" value="ECO:0007669"/>
    <property type="project" value="InterPro"/>
</dbReference>
<reference evidence="5" key="1">
    <citation type="submission" date="2021-06" db="EMBL/GenBank/DDBJ databases">
        <authorList>
            <person name="Lee C.-S."/>
            <person name="Jin L."/>
        </authorList>
    </citation>
    <scope>NUCLEOTIDE SEQUENCE</scope>
    <source>
        <strain evidence="5">Con5</strain>
        <plasmid evidence="5">p4</plasmid>
    </source>
</reference>
<dbReference type="PANTHER" id="PTHR33175:SF3">
    <property type="entry name" value="DNA-BINDING PROTEIN HU-BETA"/>
    <property type="match status" value="1"/>
</dbReference>
<keyword evidence="5" id="KW-0614">Plasmid</keyword>
<dbReference type="EMBL" id="CP076365">
    <property type="protein sequence ID" value="QWK93020.1"/>
    <property type="molecule type" value="Genomic_DNA"/>
</dbReference>
<dbReference type="GO" id="GO:0005829">
    <property type="term" value="C:cytosol"/>
    <property type="evidence" value="ECO:0007669"/>
    <property type="project" value="TreeGrafter"/>
</dbReference>
<name>A0A975S493_9RHOB</name>
<dbReference type="Proteomes" id="UP000679352">
    <property type="component" value="Plasmid p4"/>
</dbReference>
<keyword evidence="6" id="KW-1185">Reference proteome</keyword>
<dbReference type="SMART" id="SM00411">
    <property type="entry name" value="BHL"/>
    <property type="match status" value="1"/>
</dbReference>
<dbReference type="Gene3D" id="4.10.520.10">
    <property type="entry name" value="IHF-like DNA-binding proteins"/>
    <property type="match status" value="1"/>
</dbReference>
<accession>A0A975S493</accession>
<gene>
    <name evidence="5" type="ORF">KM031_21600</name>
</gene>
<dbReference type="AlphaFoldDB" id="A0A975S493"/>
<dbReference type="InterPro" id="IPR010992">
    <property type="entry name" value="IHF-like_DNA-bd_dom_sf"/>
</dbReference>
<dbReference type="InterPro" id="IPR000119">
    <property type="entry name" value="Hist_DNA-bd"/>
</dbReference>
<evidence type="ECO:0000256" key="2">
    <source>
        <dbReference type="ARBA" id="ARBA00023067"/>
    </source>
</evidence>
<dbReference type="RefSeq" id="WP_215507665.1">
    <property type="nucleotide sequence ID" value="NZ_CP076365.1"/>
</dbReference>
<dbReference type="KEGG" id="gfu:KM031_21600"/>